<proteinExistence type="inferred from homology"/>
<dbReference type="VEuPathDB" id="FungiDB:UMAG_06295"/>
<dbReference type="AlphaFoldDB" id="A0A0D1CA43"/>
<feature type="transmembrane region" description="Helical" evidence="10">
    <location>
        <begin position="202"/>
        <end position="220"/>
    </location>
</feature>
<dbReference type="InParanoid" id="A0A0D1CA43"/>
<gene>
    <name evidence="12" type="ORF">UMAG_06295</name>
</gene>
<feature type="transmembrane region" description="Helical" evidence="10">
    <location>
        <begin position="466"/>
        <end position="487"/>
    </location>
</feature>
<dbReference type="GO" id="GO:0005789">
    <property type="term" value="C:endoplasmic reticulum membrane"/>
    <property type="evidence" value="ECO:0000318"/>
    <property type="project" value="GO_Central"/>
</dbReference>
<comment type="subcellular location">
    <subcellularLocation>
        <location evidence="1 10">Endoplasmic reticulum membrane</location>
        <topology evidence="1 10">Multi-pass membrane protein</topology>
    </subcellularLocation>
</comment>
<sequence length="743" mass="83652">MEFRARPRLAAAQGVARPAQSASPPYSSSAPSNTSSSQVNLTSLFCFLLAFRVSNALATRTFFQPDEHYQTTEIAHRLVFGYGFKTWEWVSAYAVDAPSNTSYLTAAVQNLFNGPVRSILHPLLFVPGYALLKSTGLDKSYLLVLFPRLQQAIVAAIGDFYTFRLAHRIGGPALGWLAMLVGTCNLYALFTATRTFSNSTEAAVTAAALFYWPFVPFYSLRFDVATFSSAEERSMLMQLQGPACVWHQMRPQQKRSQEDLDLDIKQISRIIYDRTLRKSVMLAAFACLLRPTNGMLWMYLTAELFVRQVRSLRSNTSDRSAEDQQGSVLPLLELVGEASSFVATLAIIGFASVGLALIVDTTYDYLANQVGESARILPALSLVSFVHKNVVANLSIFYGTNPCHWYISQGLPVLCTIWLPATLFGLLKAFQERNQALAADAKRSLARLVCVTVAVYSLLGHKEFRFLQPLLPALTILAATGLESSYAKRRSRKAVPMLTDHQDGPLKHMWRALNLLPFWLRAVLLTLQPIAAVYLTTIHAVGQEQVPFELGRMFRQQQLTSESSANQVEFGSGFGRIHNLGFLMPCHSTPWATHLHDKQLVDRSWFIQCPPPPSRSLMTREQQTVEYWDQSDFFYHDPIKYLVDRFPYNVNTDYPASPKSQQQGGGHPWDKGWRHSWPSHLVVFESLLKEGTRKPGHTRTLKNLLSLKGYREVARYWNTPKHEDPRRDGDIVVLAYKGPKSHR</sequence>
<keyword evidence="7 10" id="KW-1133">Transmembrane helix</keyword>
<feature type="transmembrane region" description="Helical" evidence="10">
    <location>
        <begin position="444"/>
        <end position="460"/>
    </location>
</feature>
<dbReference type="InterPro" id="IPR005599">
    <property type="entry name" value="GPI_mannosylTrfase"/>
</dbReference>
<feature type="transmembrane region" description="Helical" evidence="10">
    <location>
        <begin position="279"/>
        <end position="300"/>
    </location>
</feature>
<dbReference type="STRING" id="237631.A0A0D1CA43"/>
<dbReference type="FunCoup" id="A0A0D1CA43">
    <property type="interactions" value="485"/>
</dbReference>
<evidence type="ECO:0000256" key="10">
    <source>
        <dbReference type="RuleBase" id="RU363075"/>
    </source>
</evidence>
<dbReference type="EC" id="2.4.1.-" evidence="10"/>
<dbReference type="GeneID" id="23565932"/>
<dbReference type="GO" id="GO:0006506">
    <property type="term" value="P:GPI anchor biosynthetic process"/>
    <property type="evidence" value="ECO:0000318"/>
    <property type="project" value="GO_Central"/>
</dbReference>
<dbReference type="RefSeq" id="XP_011388299.1">
    <property type="nucleotide sequence ID" value="XM_011389997.1"/>
</dbReference>
<dbReference type="OMA" id="HEWPDYL"/>
<evidence type="ECO:0000256" key="8">
    <source>
        <dbReference type="ARBA" id="ARBA00023136"/>
    </source>
</evidence>
<dbReference type="KEGG" id="uma:UMAG_06295"/>
<feature type="transmembrane region" description="Helical" evidence="10">
    <location>
        <begin position="338"/>
        <end position="359"/>
    </location>
</feature>
<feature type="transmembrane region" description="Helical" evidence="10">
    <location>
        <begin position="173"/>
        <end position="190"/>
    </location>
</feature>
<accession>A0A0D1CA43</accession>
<dbReference type="GO" id="GO:0000026">
    <property type="term" value="F:alpha-1,2-mannosyltransferase activity"/>
    <property type="evidence" value="ECO:0000318"/>
    <property type="project" value="GO_Central"/>
</dbReference>
<evidence type="ECO:0000256" key="2">
    <source>
        <dbReference type="ARBA" id="ARBA00006065"/>
    </source>
</evidence>
<evidence type="ECO:0000256" key="11">
    <source>
        <dbReference type="SAM" id="MobiDB-lite"/>
    </source>
</evidence>
<feature type="transmembrane region" description="Helical" evidence="10">
    <location>
        <begin position="518"/>
        <end position="542"/>
    </location>
</feature>
<protein>
    <recommendedName>
        <fullName evidence="10">Mannosyltransferase</fullName>
        <ecNumber evidence="10">2.4.1.-</ecNumber>
    </recommendedName>
</protein>
<organism evidence="12 13">
    <name type="scientific">Mycosarcoma maydis</name>
    <name type="common">Corn smut fungus</name>
    <name type="synonym">Ustilago maydis</name>
    <dbReference type="NCBI Taxonomy" id="5270"/>
    <lineage>
        <taxon>Eukaryota</taxon>
        <taxon>Fungi</taxon>
        <taxon>Dikarya</taxon>
        <taxon>Basidiomycota</taxon>
        <taxon>Ustilaginomycotina</taxon>
        <taxon>Ustilaginomycetes</taxon>
        <taxon>Ustilaginales</taxon>
        <taxon>Ustilaginaceae</taxon>
        <taxon>Mycosarcoma</taxon>
    </lineage>
</organism>
<evidence type="ECO:0000256" key="4">
    <source>
        <dbReference type="ARBA" id="ARBA00022679"/>
    </source>
</evidence>
<evidence type="ECO:0000256" key="5">
    <source>
        <dbReference type="ARBA" id="ARBA00022692"/>
    </source>
</evidence>
<evidence type="ECO:0000256" key="6">
    <source>
        <dbReference type="ARBA" id="ARBA00022824"/>
    </source>
</evidence>
<dbReference type="PANTHER" id="PTHR22760">
    <property type="entry name" value="GLYCOSYLTRANSFERASE"/>
    <property type="match status" value="1"/>
</dbReference>
<comment type="similarity">
    <text evidence="2">Belongs to the glycosyltransferase 22 family. PIGB subfamily.</text>
</comment>
<feature type="compositionally biased region" description="Low complexity" evidence="11">
    <location>
        <begin position="16"/>
        <end position="37"/>
    </location>
</feature>
<feature type="transmembrane region" description="Helical" evidence="10">
    <location>
        <begin position="405"/>
        <end position="424"/>
    </location>
</feature>
<evidence type="ECO:0000313" key="13">
    <source>
        <dbReference type="Proteomes" id="UP000000561"/>
    </source>
</evidence>
<keyword evidence="6 10" id="KW-0256">Endoplasmic reticulum</keyword>
<name>A0A0D1CA43_MYCMD</name>
<evidence type="ECO:0000256" key="1">
    <source>
        <dbReference type="ARBA" id="ARBA00004477"/>
    </source>
</evidence>
<evidence type="ECO:0000313" key="12">
    <source>
        <dbReference type="EMBL" id="KIS70207.1"/>
    </source>
</evidence>
<evidence type="ECO:0000256" key="3">
    <source>
        <dbReference type="ARBA" id="ARBA00022676"/>
    </source>
</evidence>
<dbReference type="OrthoDB" id="416834at2759"/>
<feature type="transmembrane region" description="Helical" evidence="10">
    <location>
        <begin position="379"/>
        <end position="399"/>
    </location>
</feature>
<evidence type="ECO:0000256" key="7">
    <source>
        <dbReference type="ARBA" id="ARBA00022989"/>
    </source>
</evidence>
<reference evidence="12 13" key="1">
    <citation type="journal article" date="2006" name="Nature">
        <title>Insights from the genome of the biotrophic fungal plant pathogen Ustilago maydis.</title>
        <authorList>
            <person name="Kamper J."/>
            <person name="Kahmann R."/>
            <person name="Bolker M."/>
            <person name="Ma L.J."/>
            <person name="Brefort T."/>
            <person name="Saville B.J."/>
            <person name="Banuett F."/>
            <person name="Kronstad J.W."/>
            <person name="Gold S.E."/>
            <person name="Muller O."/>
            <person name="Perlin M.H."/>
            <person name="Wosten H.A."/>
            <person name="de Vries R."/>
            <person name="Ruiz-Herrera J."/>
            <person name="Reynaga-Pena C.G."/>
            <person name="Snetselaar K."/>
            <person name="McCann M."/>
            <person name="Perez-Martin J."/>
            <person name="Feldbrugge M."/>
            <person name="Basse C.W."/>
            <person name="Steinberg G."/>
            <person name="Ibeas J.I."/>
            <person name="Holloman W."/>
            <person name="Guzman P."/>
            <person name="Farman M."/>
            <person name="Stajich J.E."/>
            <person name="Sentandreu R."/>
            <person name="Gonzalez-Prieto J.M."/>
            <person name="Kennell J.C."/>
            <person name="Molina L."/>
            <person name="Schirawski J."/>
            <person name="Mendoza-Mendoza A."/>
            <person name="Greilinger D."/>
            <person name="Munch K."/>
            <person name="Rossel N."/>
            <person name="Scherer M."/>
            <person name="Vranes M."/>
            <person name="Ladendorf O."/>
            <person name="Vincon V."/>
            <person name="Fuchs U."/>
            <person name="Sandrock B."/>
            <person name="Meng S."/>
            <person name="Ho E.C."/>
            <person name="Cahill M.J."/>
            <person name="Boyce K.J."/>
            <person name="Klose J."/>
            <person name="Klosterman S.J."/>
            <person name="Deelstra H.J."/>
            <person name="Ortiz-Castellanos L."/>
            <person name="Li W."/>
            <person name="Sanchez-Alonso P."/>
            <person name="Schreier P.H."/>
            <person name="Hauser-Hahn I."/>
            <person name="Vaupel M."/>
            <person name="Koopmann E."/>
            <person name="Friedrich G."/>
            <person name="Voss H."/>
            <person name="Schluter T."/>
            <person name="Margolis J."/>
            <person name="Platt D."/>
            <person name="Swimmer C."/>
            <person name="Gnirke A."/>
            <person name="Chen F."/>
            <person name="Vysotskaia V."/>
            <person name="Mannhaupt G."/>
            <person name="Guldener U."/>
            <person name="Munsterkotter M."/>
            <person name="Haase D."/>
            <person name="Oesterheld M."/>
            <person name="Mewes H.W."/>
            <person name="Mauceli E.W."/>
            <person name="DeCaprio D."/>
            <person name="Wade C.M."/>
            <person name="Butler J."/>
            <person name="Young S."/>
            <person name="Jaffe D.B."/>
            <person name="Calvo S."/>
            <person name="Nusbaum C."/>
            <person name="Galagan J."/>
            <person name="Birren B.W."/>
        </authorList>
    </citation>
    <scope>NUCLEOTIDE SEQUENCE [LARGE SCALE GENOMIC DNA]</scope>
    <source>
        <strain evidence="13">DSM 14603 / FGSC 9021 / UM521</strain>
    </source>
</reference>
<dbReference type="PANTHER" id="PTHR22760:SF4">
    <property type="entry name" value="GPI MANNOSYLTRANSFERASE 3"/>
    <property type="match status" value="1"/>
</dbReference>
<evidence type="ECO:0000256" key="9">
    <source>
        <dbReference type="ARBA" id="ARBA00024708"/>
    </source>
</evidence>
<dbReference type="eggNOG" id="KOG1771">
    <property type="taxonomic scope" value="Eukaryota"/>
</dbReference>
<dbReference type="Proteomes" id="UP000000561">
    <property type="component" value="Chromosome 4"/>
</dbReference>
<keyword evidence="3 10" id="KW-0328">Glycosyltransferase</keyword>
<comment type="function">
    <text evidence="9">Mannosyltransferase involved in glycosylphosphatidylinositol-anchor biosynthesis. Transfers the third mannose to Man2-GlcN-acyl-PI during GPI precursor assembly.</text>
</comment>
<dbReference type="Pfam" id="PF03901">
    <property type="entry name" value="Glyco_transf_22"/>
    <property type="match status" value="2"/>
</dbReference>
<keyword evidence="8 10" id="KW-0472">Membrane</keyword>
<keyword evidence="13" id="KW-1185">Reference proteome</keyword>
<feature type="region of interest" description="Disordered" evidence="11">
    <location>
        <begin position="1"/>
        <end position="37"/>
    </location>
</feature>
<keyword evidence="4" id="KW-0808">Transferase</keyword>
<keyword evidence="5 10" id="KW-0812">Transmembrane</keyword>
<dbReference type="EMBL" id="CM003143">
    <property type="protein sequence ID" value="KIS70207.1"/>
    <property type="molecule type" value="Genomic_DNA"/>
</dbReference>